<organism evidence="1 2">
    <name type="scientific">Pelosinus fermentans B4</name>
    <dbReference type="NCBI Taxonomy" id="1149862"/>
    <lineage>
        <taxon>Bacteria</taxon>
        <taxon>Bacillati</taxon>
        <taxon>Bacillota</taxon>
        <taxon>Negativicutes</taxon>
        <taxon>Selenomonadales</taxon>
        <taxon>Sporomusaceae</taxon>
        <taxon>Pelosinus</taxon>
    </lineage>
</organism>
<dbReference type="AlphaFoldDB" id="I8RPC7"/>
<dbReference type="Proteomes" id="UP000004324">
    <property type="component" value="Unassembled WGS sequence"/>
</dbReference>
<evidence type="ECO:0000313" key="1">
    <source>
        <dbReference type="EMBL" id="EIW21030.1"/>
    </source>
</evidence>
<protein>
    <submittedName>
        <fullName evidence="1">Polyketide synthase</fullName>
    </submittedName>
</protein>
<name>I8RPC7_9FIRM</name>
<gene>
    <name evidence="1" type="ORF">FB4_1882</name>
</gene>
<comment type="caution">
    <text evidence="1">The sequence shown here is derived from an EMBL/GenBank/DDBJ whole genome shotgun (WGS) entry which is preliminary data.</text>
</comment>
<keyword evidence="2" id="KW-1185">Reference proteome</keyword>
<reference evidence="1 2" key="1">
    <citation type="journal article" date="2012" name="J. Bacteriol.">
        <title>Draft Genome Sequences for Two Metal-Reducing Pelosinus fermentans Strains Isolated from a Cr(VI)-Contaminated Site and for Type Strain R7.</title>
        <authorList>
            <person name="Brown S.D."/>
            <person name="Podar M."/>
            <person name="Klingeman D.M."/>
            <person name="Johnson C.M."/>
            <person name="Yang Z.K."/>
            <person name="Utturkar S.M."/>
            <person name="Land M.L."/>
            <person name="Mosher J.J."/>
            <person name="Hurt R.A.Jr."/>
            <person name="Phelps T.J."/>
            <person name="Palumbo A.V."/>
            <person name="Arkin A.P."/>
            <person name="Hazen T.C."/>
            <person name="Elias D.A."/>
        </authorList>
    </citation>
    <scope>NUCLEOTIDE SEQUENCE [LARGE SCALE GENOMIC DNA]</scope>
    <source>
        <strain evidence="1 2">B4</strain>
    </source>
</reference>
<dbReference type="RefSeq" id="WP_007930410.1">
    <property type="nucleotide sequence ID" value="NZ_AKVJ01000002.1"/>
</dbReference>
<accession>I8RPC7</accession>
<evidence type="ECO:0000313" key="2">
    <source>
        <dbReference type="Proteomes" id="UP000004324"/>
    </source>
</evidence>
<dbReference type="EMBL" id="AKVJ01000002">
    <property type="protein sequence ID" value="EIW21030.1"/>
    <property type="molecule type" value="Genomic_DNA"/>
</dbReference>
<feature type="non-terminal residue" evidence="1">
    <location>
        <position position="207"/>
    </location>
</feature>
<proteinExistence type="predicted"/>
<sequence length="207" mass="23822">MMTFEEVWQEKTLTTHESARIRTLVCFLSELANQKEIVKAIQTLDSQTKILFISQQPNHTASSHTIYSISRKDPSAYELTFQSIREEYGEIDGMLYLWPIEDATCIEDYSVIVYLLQSIAAVKLKAGRVLLGAQFETGLERCYLDSWIGFERSLGLVLPNTQVAVMYQEKSVRDRKAAMEDWLTKLWSELQGEKVQSVFYQGGKRFV</sequence>